<dbReference type="CDD" id="cd04647">
    <property type="entry name" value="LbH_MAT_like"/>
    <property type="match status" value="1"/>
</dbReference>
<dbReference type="InterPro" id="IPR018357">
    <property type="entry name" value="Hexapep_transf_CS"/>
</dbReference>
<sequence length="170" mass="18834">MFHKLKLFLYYAFVQHLPHSRLVGFSNTVRVWYVAKILGITTFDKKTKIEHKVYLSNAKHTRIGRNCRINENVFIQQAIIEDEVLIAPNVAILSVSHKHDRTDISIVNQGDTQPNPPSIKKGAWLGRNVVVLPGVSIGEGAIVAAGAIVNKDVAAFTIVGGVPAKFIKKR</sequence>
<dbReference type="InterPro" id="IPR011004">
    <property type="entry name" value="Trimer_LpxA-like_sf"/>
</dbReference>
<dbReference type="InterPro" id="IPR051159">
    <property type="entry name" value="Hexapeptide_acetyltransf"/>
</dbReference>
<dbReference type="OrthoDB" id="9812571at2"/>
<keyword evidence="4 5" id="KW-0012">Acyltransferase</keyword>
<keyword evidence="2 5" id="KW-0808">Transferase</keyword>
<gene>
    <name evidence="5" type="ORF">FKR84_01920</name>
</gene>
<dbReference type="Pfam" id="PF00132">
    <property type="entry name" value="Hexapep"/>
    <property type="match status" value="1"/>
</dbReference>
<proteinExistence type="inferred from homology"/>
<evidence type="ECO:0000256" key="2">
    <source>
        <dbReference type="ARBA" id="ARBA00022679"/>
    </source>
</evidence>
<keyword evidence="3" id="KW-0677">Repeat</keyword>
<dbReference type="InterPro" id="IPR001451">
    <property type="entry name" value="Hexapep"/>
</dbReference>
<protein>
    <submittedName>
        <fullName evidence="5">Acyltransferase</fullName>
    </submittedName>
</protein>
<evidence type="ECO:0000313" key="6">
    <source>
        <dbReference type="Proteomes" id="UP000317169"/>
    </source>
</evidence>
<name>A0A508A4G1_9FLAO</name>
<comment type="caution">
    <text evidence="5">The sequence shown here is derived from an EMBL/GenBank/DDBJ whole genome shotgun (WGS) entry which is preliminary data.</text>
</comment>
<dbReference type="Gene3D" id="2.160.10.10">
    <property type="entry name" value="Hexapeptide repeat proteins"/>
    <property type="match status" value="1"/>
</dbReference>
<dbReference type="RefSeq" id="WP_141420493.1">
    <property type="nucleotide sequence ID" value="NZ_VIAR01000001.1"/>
</dbReference>
<organism evidence="5 6">
    <name type="scientific">Haloflavibacter putidus</name>
    <dbReference type="NCBI Taxonomy" id="2576776"/>
    <lineage>
        <taxon>Bacteria</taxon>
        <taxon>Pseudomonadati</taxon>
        <taxon>Bacteroidota</taxon>
        <taxon>Flavobacteriia</taxon>
        <taxon>Flavobacteriales</taxon>
        <taxon>Flavobacteriaceae</taxon>
        <taxon>Haloflavibacter</taxon>
    </lineage>
</organism>
<keyword evidence="6" id="KW-1185">Reference proteome</keyword>
<dbReference type="AlphaFoldDB" id="A0A508A4G1"/>
<evidence type="ECO:0000256" key="4">
    <source>
        <dbReference type="ARBA" id="ARBA00023315"/>
    </source>
</evidence>
<evidence type="ECO:0000256" key="1">
    <source>
        <dbReference type="ARBA" id="ARBA00007274"/>
    </source>
</evidence>
<dbReference type="PANTHER" id="PTHR23416">
    <property type="entry name" value="SIALIC ACID SYNTHASE-RELATED"/>
    <property type="match status" value="1"/>
</dbReference>
<comment type="similarity">
    <text evidence="1">Belongs to the transferase hexapeptide repeat family.</text>
</comment>
<dbReference type="PANTHER" id="PTHR23416:SF23">
    <property type="entry name" value="ACETYLTRANSFERASE C18B11.09C-RELATED"/>
    <property type="match status" value="1"/>
</dbReference>
<evidence type="ECO:0000256" key="3">
    <source>
        <dbReference type="ARBA" id="ARBA00022737"/>
    </source>
</evidence>
<accession>A0A508A4G1</accession>
<dbReference type="Proteomes" id="UP000317169">
    <property type="component" value="Unassembled WGS sequence"/>
</dbReference>
<evidence type="ECO:0000313" key="5">
    <source>
        <dbReference type="EMBL" id="TQD40762.1"/>
    </source>
</evidence>
<reference evidence="5 6" key="1">
    <citation type="submission" date="2019-06" db="EMBL/GenBank/DDBJ databases">
        <title>Flavibacter putida gen. nov., sp. nov., a novel marine bacterium of the family Flavobacteriaceae isolated from coastal seawater.</title>
        <authorList>
            <person name="Feng X."/>
        </authorList>
    </citation>
    <scope>NUCLEOTIDE SEQUENCE [LARGE SCALE GENOMIC DNA]</scope>
    <source>
        <strain evidence="5 6">PLHSN227</strain>
    </source>
</reference>
<dbReference type="SUPFAM" id="SSF51161">
    <property type="entry name" value="Trimeric LpxA-like enzymes"/>
    <property type="match status" value="1"/>
</dbReference>
<dbReference type="PROSITE" id="PS00101">
    <property type="entry name" value="HEXAPEP_TRANSFERASES"/>
    <property type="match status" value="1"/>
</dbReference>
<dbReference type="EMBL" id="VIAR01000001">
    <property type="protein sequence ID" value="TQD40762.1"/>
    <property type="molecule type" value="Genomic_DNA"/>
</dbReference>
<dbReference type="GO" id="GO:0008374">
    <property type="term" value="F:O-acyltransferase activity"/>
    <property type="evidence" value="ECO:0007669"/>
    <property type="project" value="TreeGrafter"/>
</dbReference>